<protein>
    <recommendedName>
        <fullName evidence="2">Methylated-DNA-[protein]-cysteine S-methyltransferase DNA binding domain-containing protein</fullName>
    </recommendedName>
</protein>
<dbReference type="EMBL" id="UINC01061890">
    <property type="protein sequence ID" value="SVB87940.1"/>
    <property type="molecule type" value="Genomic_DNA"/>
</dbReference>
<feature type="non-terminal residue" evidence="1">
    <location>
        <position position="117"/>
    </location>
</feature>
<evidence type="ECO:0000313" key="1">
    <source>
        <dbReference type="EMBL" id="SVB87940.1"/>
    </source>
</evidence>
<dbReference type="AlphaFoldDB" id="A0A382HKX0"/>
<evidence type="ECO:0008006" key="2">
    <source>
        <dbReference type="Google" id="ProtNLM"/>
    </source>
</evidence>
<accession>A0A382HKX0</accession>
<gene>
    <name evidence="1" type="ORF">METZ01_LOCUS240794</name>
</gene>
<organism evidence="1">
    <name type="scientific">marine metagenome</name>
    <dbReference type="NCBI Taxonomy" id="408172"/>
    <lineage>
        <taxon>unclassified sequences</taxon>
        <taxon>metagenomes</taxon>
        <taxon>ecological metagenomes</taxon>
    </lineage>
</organism>
<proteinExistence type="predicted"/>
<name>A0A382HKX0_9ZZZZ</name>
<sequence>MRKTAREKLHIQNDLPKITSAPPVWGGGRMLIPHPTEVDALIRTVGKGKLVTLDEIRTVLARKHGVDVCCPMTAGIFVNVVAAAAEEDRVKGKRRIAPYWRCLKRNGELNPKFPNGY</sequence>
<reference evidence="1" key="1">
    <citation type="submission" date="2018-05" db="EMBL/GenBank/DDBJ databases">
        <authorList>
            <person name="Lanie J.A."/>
            <person name="Ng W.-L."/>
            <person name="Kazmierczak K.M."/>
            <person name="Andrzejewski T.M."/>
            <person name="Davidsen T.M."/>
            <person name="Wayne K.J."/>
            <person name="Tettelin H."/>
            <person name="Glass J.I."/>
            <person name="Rusch D."/>
            <person name="Podicherti R."/>
            <person name="Tsui H.-C.T."/>
            <person name="Winkler M.E."/>
        </authorList>
    </citation>
    <scope>NUCLEOTIDE SEQUENCE</scope>
</reference>